<name>A0ABR3B284_PHYBL</name>
<sequence length="285" mass="32116">MVAFQNKLIYMGYIPYGSRHQPYVPVISQNFHVREQEIVTPDKKKLRGFIVQRTPHAKGPVLVYFQGNAGNMIDRFDLFKVILDAVPDLTIVGISYRGFGSSEGSATEKGLMIDSKAILDHTLSLFPDQSVYLYGHSLGGSVAIGLAAQIEKTATQSSSHSHVCGLIIENTYTSIKDMVQALYPRYSPYPYLAKKFLWNHWPSKDTIRDIKSPILFLSSDNDEIVPVEHMHALAKEATAPSTFLRFKRALHMDIYSTEPAAYKAALRDFIATNDIYKDEPIQIKR</sequence>
<dbReference type="Gene3D" id="3.40.50.1820">
    <property type="entry name" value="alpha/beta hydrolase"/>
    <property type="match status" value="1"/>
</dbReference>
<dbReference type="PANTHER" id="PTHR12277:SF64">
    <property type="entry name" value="SUPERFAMILY HYDROLASE, PUTATIVE (AFU_ORTHOLOGUE AFUA_3G01760)-RELATED"/>
    <property type="match status" value="1"/>
</dbReference>
<evidence type="ECO:0000313" key="2">
    <source>
        <dbReference type="EMBL" id="KAL0087858.1"/>
    </source>
</evidence>
<proteinExistence type="predicted"/>
<organism evidence="2 3">
    <name type="scientific">Phycomyces blakesleeanus</name>
    <dbReference type="NCBI Taxonomy" id="4837"/>
    <lineage>
        <taxon>Eukaryota</taxon>
        <taxon>Fungi</taxon>
        <taxon>Fungi incertae sedis</taxon>
        <taxon>Mucoromycota</taxon>
        <taxon>Mucoromycotina</taxon>
        <taxon>Mucoromycetes</taxon>
        <taxon>Mucorales</taxon>
        <taxon>Phycomycetaceae</taxon>
        <taxon>Phycomyces</taxon>
    </lineage>
</organism>
<reference evidence="2 3" key="1">
    <citation type="submission" date="2024-04" db="EMBL/GenBank/DDBJ databases">
        <title>Symmetric and asymmetric DNA N6-adenine methylation regulates different biological responses in Mucorales.</title>
        <authorList>
            <consortium name="Lawrence Berkeley National Laboratory"/>
            <person name="Lax C."/>
            <person name="Mondo S.J."/>
            <person name="Osorio-Concepcion M."/>
            <person name="Muszewska A."/>
            <person name="Corrochano-Luque M."/>
            <person name="Gutierrez G."/>
            <person name="Riley R."/>
            <person name="Lipzen A."/>
            <person name="Guo J."/>
            <person name="Hundley H."/>
            <person name="Amirebrahimi M."/>
            <person name="Ng V."/>
            <person name="Lorenzo-Gutierrez D."/>
            <person name="Binder U."/>
            <person name="Yang J."/>
            <person name="Song Y."/>
            <person name="Canovas D."/>
            <person name="Navarro E."/>
            <person name="Freitag M."/>
            <person name="Gabaldon T."/>
            <person name="Grigoriev I.V."/>
            <person name="Corrochano L.M."/>
            <person name="Nicolas F.E."/>
            <person name="Garre V."/>
        </authorList>
    </citation>
    <scope>NUCLEOTIDE SEQUENCE [LARGE SCALE GENOMIC DNA]</scope>
    <source>
        <strain evidence="2 3">L51</strain>
    </source>
</reference>
<gene>
    <name evidence="2" type="ORF">J3Q64DRAFT_1464973</name>
</gene>
<evidence type="ECO:0000313" key="3">
    <source>
        <dbReference type="Proteomes" id="UP001448207"/>
    </source>
</evidence>
<dbReference type="SUPFAM" id="SSF53474">
    <property type="entry name" value="alpha/beta-Hydrolases"/>
    <property type="match status" value="1"/>
</dbReference>
<accession>A0ABR3B284</accession>
<evidence type="ECO:0000259" key="1">
    <source>
        <dbReference type="Pfam" id="PF00561"/>
    </source>
</evidence>
<dbReference type="InterPro" id="IPR000073">
    <property type="entry name" value="AB_hydrolase_1"/>
</dbReference>
<keyword evidence="3" id="KW-1185">Reference proteome</keyword>
<comment type="caution">
    <text evidence="2">The sequence shown here is derived from an EMBL/GenBank/DDBJ whole genome shotgun (WGS) entry which is preliminary data.</text>
</comment>
<dbReference type="EMBL" id="JBCLYO010000006">
    <property type="protein sequence ID" value="KAL0087858.1"/>
    <property type="molecule type" value="Genomic_DNA"/>
</dbReference>
<dbReference type="Pfam" id="PF00561">
    <property type="entry name" value="Abhydrolase_1"/>
    <property type="match status" value="1"/>
</dbReference>
<dbReference type="Proteomes" id="UP001448207">
    <property type="component" value="Unassembled WGS sequence"/>
</dbReference>
<dbReference type="PANTHER" id="PTHR12277">
    <property type="entry name" value="ALPHA/BETA HYDROLASE DOMAIN-CONTAINING PROTEIN"/>
    <property type="match status" value="1"/>
</dbReference>
<keyword evidence="2" id="KW-0378">Hydrolase</keyword>
<dbReference type="GO" id="GO:0016787">
    <property type="term" value="F:hydrolase activity"/>
    <property type="evidence" value="ECO:0007669"/>
    <property type="project" value="UniProtKB-KW"/>
</dbReference>
<dbReference type="InterPro" id="IPR029058">
    <property type="entry name" value="AB_hydrolase_fold"/>
</dbReference>
<protein>
    <submittedName>
        <fullName evidence="2">Alpha/Beta hydrolase protein</fullName>
    </submittedName>
</protein>
<feature type="domain" description="AB hydrolase-1" evidence="1">
    <location>
        <begin position="60"/>
        <end position="149"/>
    </location>
</feature>